<feature type="transmembrane region" description="Helical" evidence="4">
    <location>
        <begin position="45"/>
        <end position="70"/>
    </location>
</feature>
<dbReference type="PROSITE" id="PS51186">
    <property type="entry name" value="GNAT"/>
    <property type="match status" value="1"/>
</dbReference>
<dbReference type="InterPro" id="IPR051531">
    <property type="entry name" value="N-acetyltransferase"/>
</dbReference>
<evidence type="ECO:0000256" key="4">
    <source>
        <dbReference type="SAM" id="Phobius"/>
    </source>
</evidence>
<dbReference type="OrthoDB" id="9801669at2"/>
<gene>
    <name evidence="6" type="ORF">SAMN05192560_1875</name>
</gene>
<keyword evidence="4" id="KW-0472">Membrane</keyword>
<keyword evidence="4" id="KW-0812">Transmembrane</keyword>
<keyword evidence="4" id="KW-1133">Transmembrane helix</keyword>
<dbReference type="GO" id="GO:0005737">
    <property type="term" value="C:cytoplasm"/>
    <property type="evidence" value="ECO:0007669"/>
    <property type="project" value="TreeGrafter"/>
</dbReference>
<dbReference type="Gene3D" id="3.40.630.30">
    <property type="match status" value="1"/>
</dbReference>
<keyword evidence="2" id="KW-0012">Acyltransferase</keyword>
<name>A0A239AEY5_9PROT</name>
<protein>
    <submittedName>
        <fullName evidence="6">Ribosomal-protein-alanine N-acetyltransferase</fullName>
    </submittedName>
</protein>
<dbReference type="PANTHER" id="PTHR43792:SF8">
    <property type="entry name" value="[RIBOSOMAL PROTEIN US5]-ALANINE N-ACETYLTRANSFERASE"/>
    <property type="match status" value="1"/>
</dbReference>
<accession>A0A239AEY5</accession>
<proteinExistence type="inferred from homology"/>
<evidence type="ECO:0000313" key="7">
    <source>
        <dbReference type="Proteomes" id="UP000198305"/>
    </source>
</evidence>
<dbReference type="AlphaFoldDB" id="A0A239AEY5"/>
<comment type="similarity">
    <text evidence="3">Belongs to the acetyltransferase family. RimJ subfamily.</text>
</comment>
<evidence type="ECO:0000259" key="5">
    <source>
        <dbReference type="PROSITE" id="PS51186"/>
    </source>
</evidence>
<evidence type="ECO:0000313" key="6">
    <source>
        <dbReference type="EMBL" id="SNR94155.1"/>
    </source>
</evidence>
<dbReference type="RefSeq" id="WP_089375955.1">
    <property type="nucleotide sequence ID" value="NZ_FZOA01000007.1"/>
</dbReference>
<sequence length="147" mass="16623">MRHSRAIHTPWVCPPDTEELFALYLERMQAQNNVAYLICEASTHAIIGVVNVTNIIMGAFCSAYLGYYVFTGYERRGLMREGLLVAMEQASQALALHRLEANIQPDNLASVALVQSCGFSKEGYSPRYLKVDGEWRDHERWAIILEA</sequence>
<evidence type="ECO:0000256" key="1">
    <source>
        <dbReference type="ARBA" id="ARBA00022679"/>
    </source>
</evidence>
<dbReference type="InterPro" id="IPR016181">
    <property type="entry name" value="Acyl_CoA_acyltransferase"/>
</dbReference>
<dbReference type="Proteomes" id="UP000198305">
    <property type="component" value="Unassembled WGS sequence"/>
</dbReference>
<reference evidence="7" key="1">
    <citation type="submission" date="2017-06" db="EMBL/GenBank/DDBJ databases">
        <authorList>
            <person name="Varghese N."/>
            <person name="Submissions S."/>
        </authorList>
    </citation>
    <scope>NUCLEOTIDE SEQUENCE [LARGE SCALE GENOMIC DNA]</scope>
    <source>
        <strain evidence="7">Ca-68</strain>
    </source>
</reference>
<dbReference type="InterPro" id="IPR000182">
    <property type="entry name" value="GNAT_dom"/>
</dbReference>
<dbReference type="Pfam" id="PF13302">
    <property type="entry name" value="Acetyltransf_3"/>
    <property type="match status" value="1"/>
</dbReference>
<organism evidence="6 7">
    <name type="scientific">Methylobacillus rhizosphaerae</name>
    <dbReference type="NCBI Taxonomy" id="551994"/>
    <lineage>
        <taxon>Bacteria</taxon>
        <taxon>Pseudomonadati</taxon>
        <taxon>Pseudomonadota</taxon>
        <taxon>Betaproteobacteria</taxon>
        <taxon>Nitrosomonadales</taxon>
        <taxon>Methylophilaceae</taxon>
        <taxon>Methylobacillus</taxon>
    </lineage>
</organism>
<dbReference type="GO" id="GO:0008999">
    <property type="term" value="F:protein-N-terminal-alanine acetyltransferase activity"/>
    <property type="evidence" value="ECO:0007669"/>
    <property type="project" value="TreeGrafter"/>
</dbReference>
<keyword evidence="7" id="KW-1185">Reference proteome</keyword>
<keyword evidence="1 6" id="KW-0808">Transferase</keyword>
<dbReference type="EMBL" id="FZOA01000007">
    <property type="protein sequence ID" value="SNR94155.1"/>
    <property type="molecule type" value="Genomic_DNA"/>
</dbReference>
<evidence type="ECO:0000256" key="3">
    <source>
        <dbReference type="ARBA" id="ARBA00038502"/>
    </source>
</evidence>
<feature type="domain" description="N-acetyltransferase" evidence="5">
    <location>
        <begin position="1"/>
        <end position="146"/>
    </location>
</feature>
<evidence type="ECO:0000256" key="2">
    <source>
        <dbReference type="ARBA" id="ARBA00023315"/>
    </source>
</evidence>
<dbReference type="PANTHER" id="PTHR43792">
    <property type="entry name" value="GNAT FAMILY, PUTATIVE (AFU_ORTHOLOGUE AFUA_3G00765)-RELATED-RELATED"/>
    <property type="match status" value="1"/>
</dbReference>
<dbReference type="SUPFAM" id="SSF55729">
    <property type="entry name" value="Acyl-CoA N-acyltransferases (Nat)"/>
    <property type="match status" value="1"/>
</dbReference>